<dbReference type="AlphaFoldDB" id="A0A0V9UQ20"/>
<comment type="caution">
    <text evidence="2">The sequence shown here is derived from an EMBL/GenBank/DDBJ whole genome shotgun (WGS) entry which is preliminary data.</text>
</comment>
<protein>
    <recommendedName>
        <fullName evidence="1">VOC domain-containing protein</fullName>
    </recommendedName>
</protein>
<reference evidence="3" key="1">
    <citation type="submission" date="2015-01" db="EMBL/GenBank/DDBJ databases">
        <title>Draft genome sequence of Rhodococcus pyridinivorans strain KG-16, a hydrocarbon-degrading bacterium.</title>
        <authorList>
            <person name="Aggarwal R.K."/>
            <person name="Dawar C."/>
        </authorList>
    </citation>
    <scope>NUCLEOTIDE SEQUENCE [LARGE SCALE GENOMIC DNA]</scope>
    <source>
        <strain evidence="3">KG-16</strain>
    </source>
</reference>
<dbReference type="InterPro" id="IPR037523">
    <property type="entry name" value="VOC_core"/>
</dbReference>
<dbReference type="PROSITE" id="PS51819">
    <property type="entry name" value="VOC"/>
    <property type="match status" value="1"/>
</dbReference>
<evidence type="ECO:0000313" key="3">
    <source>
        <dbReference type="Proteomes" id="UP000053060"/>
    </source>
</evidence>
<dbReference type="RefSeq" id="WP_060650224.1">
    <property type="nucleotide sequence ID" value="NZ_AZXY01000001.1"/>
</dbReference>
<feature type="domain" description="VOC" evidence="1">
    <location>
        <begin position="5"/>
        <end position="134"/>
    </location>
</feature>
<dbReference type="Proteomes" id="UP000053060">
    <property type="component" value="Unassembled WGS sequence"/>
</dbReference>
<proteinExistence type="predicted"/>
<accession>A0A0V9UQ20</accession>
<evidence type="ECO:0000259" key="1">
    <source>
        <dbReference type="PROSITE" id="PS51819"/>
    </source>
</evidence>
<dbReference type="EMBL" id="AZXY01000001">
    <property type="protein sequence ID" value="KSZ60100.1"/>
    <property type="molecule type" value="Genomic_DNA"/>
</dbReference>
<dbReference type="Pfam" id="PF13669">
    <property type="entry name" value="Glyoxalase_4"/>
    <property type="match status" value="1"/>
</dbReference>
<evidence type="ECO:0000313" key="2">
    <source>
        <dbReference type="EMBL" id="KSZ60100.1"/>
    </source>
</evidence>
<gene>
    <name evidence="2" type="ORF">Z045_01060</name>
</gene>
<sequence>MKAEDLFHLGIVTDDPRAARDELSALLGYQWGPQVGGAVDVTLPDGDRSVDLQCSYSVTEPRIEIVSAVPDTPLWAATSGVHHLGYWSDDVESDCRLLEKEGFVVEAARALPDGGMFFAFARSRRGVLVELVTRTAESGLSRCWAAS</sequence>
<dbReference type="InterPro" id="IPR029068">
    <property type="entry name" value="Glyas_Bleomycin-R_OHBP_Dase"/>
</dbReference>
<dbReference type="Gene3D" id="3.10.180.10">
    <property type="entry name" value="2,3-Dihydroxybiphenyl 1,2-Dioxygenase, domain 1"/>
    <property type="match status" value="1"/>
</dbReference>
<name>A0A0V9UQ20_9NOCA</name>
<organism evidence="2 3">
    <name type="scientific">Rhodococcus pyridinivorans KG-16</name>
    <dbReference type="NCBI Taxonomy" id="1441730"/>
    <lineage>
        <taxon>Bacteria</taxon>
        <taxon>Bacillati</taxon>
        <taxon>Actinomycetota</taxon>
        <taxon>Actinomycetes</taxon>
        <taxon>Mycobacteriales</taxon>
        <taxon>Nocardiaceae</taxon>
        <taxon>Rhodococcus</taxon>
    </lineage>
</organism>
<dbReference type="PATRIC" id="fig|1441730.3.peg.227"/>
<dbReference type="SUPFAM" id="SSF54593">
    <property type="entry name" value="Glyoxalase/Bleomycin resistance protein/Dihydroxybiphenyl dioxygenase"/>
    <property type="match status" value="1"/>
</dbReference>
<reference evidence="2 3" key="2">
    <citation type="journal article" date="2016" name="Genome Announc.">
        <title>Draft Genome Sequence of a Versatile Hydrocarbon-Degrading Bacterium, Rhodococcus pyridinivorans Strain KG-16, Collected from Oil Fields in India.</title>
        <authorList>
            <person name="Aggarwal R.K."/>
            <person name="Dawar C."/>
            <person name="Phanindranath R."/>
            <person name="Mutnuri L."/>
            <person name="Dayal A.M."/>
        </authorList>
    </citation>
    <scope>NUCLEOTIDE SEQUENCE [LARGE SCALE GENOMIC DNA]</scope>
    <source>
        <strain evidence="2 3">KG-16</strain>
    </source>
</reference>